<dbReference type="GO" id="GO:0003677">
    <property type="term" value="F:DNA binding"/>
    <property type="evidence" value="ECO:0007669"/>
    <property type="project" value="UniProtKB-KW"/>
</dbReference>
<dbReference type="EMBL" id="ANFO01000604">
    <property type="protein sequence ID" value="KGQ08187.1"/>
    <property type="molecule type" value="Genomic_DNA"/>
</dbReference>
<feature type="domain" description="Xylanolytic transcriptional activator regulatory" evidence="10">
    <location>
        <begin position="378"/>
        <end position="454"/>
    </location>
</feature>
<keyword evidence="5" id="KW-0238">DNA-binding</keyword>
<evidence type="ECO:0000259" key="10">
    <source>
        <dbReference type="SMART" id="SM00906"/>
    </source>
</evidence>
<comment type="subcellular location">
    <subcellularLocation>
        <location evidence="1">Nucleus</location>
    </subcellularLocation>
</comment>
<keyword evidence="9" id="KW-1133">Transmembrane helix</keyword>
<dbReference type="Pfam" id="PF00172">
    <property type="entry name" value="Zn_clus"/>
    <property type="match status" value="1"/>
</dbReference>
<dbReference type="Proteomes" id="UP000030106">
    <property type="component" value="Unassembled WGS sequence"/>
</dbReference>
<evidence type="ECO:0000313" key="12">
    <source>
        <dbReference type="Proteomes" id="UP000030106"/>
    </source>
</evidence>
<keyword evidence="9" id="KW-0472">Membrane</keyword>
<keyword evidence="3" id="KW-0862">Zinc</keyword>
<dbReference type="GO" id="GO:0005634">
    <property type="term" value="C:nucleus"/>
    <property type="evidence" value="ECO:0007669"/>
    <property type="project" value="UniProtKB-SubCell"/>
</dbReference>
<evidence type="ECO:0000256" key="5">
    <source>
        <dbReference type="ARBA" id="ARBA00023125"/>
    </source>
</evidence>
<feature type="transmembrane region" description="Helical" evidence="9">
    <location>
        <begin position="602"/>
        <end position="622"/>
    </location>
</feature>
<dbReference type="HOGENOM" id="CLU_007003_4_1_1"/>
<proteinExistence type="predicted"/>
<dbReference type="Gene3D" id="4.10.240.10">
    <property type="entry name" value="Zn(2)-C6 fungal-type DNA-binding domain"/>
    <property type="match status" value="1"/>
</dbReference>
<dbReference type="InterPro" id="IPR051615">
    <property type="entry name" value="Transcr_Regulatory_Elem"/>
</dbReference>
<dbReference type="AlphaFoldDB" id="A0A0A2VPE4"/>
<name>A0A0A2VPE4_BEABA</name>
<evidence type="ECO:0000256" key="7">
    <source>
        <dbReference type="ARBA" id="ARBA00023242"/>
    </source>
</evidence>
<dbReference type="PANTHER" id="PTHR31313:SF85">
    <property type="entry name" value="ZN(II)2CYS6 TRANSCRIPTION FACTOR (EUROFUNG)"/>
    <property type="match status" value="1"/>
</dbReference>
<sequence>MSSAKATKKSAFSCEPCRRRKVSSFASLSLAVSASSRRLEASNFATYPSTTPTPTPKITTQLTTVSLLFVRQVKCGGEQPMCQRCTSRNDECVYKLNPTLSYTQRLEKRIKELEDQLASASRSPPSITASAHSSPSTASTGLHDGRSPPKSHPDEQSFSRSFSSLTVDDKGRITFGNGASANDRPASLHSNGFYTSAELDQSIRERLVANAMQQRALETFSATPVRSIPLQNCFTLLTPMFRNPFNIYSTFIGAGFSHSSCSFTGPPLLVSPQPSTRCPPHQLDFHANQATGDMQTMGQYYSHMLLNALMSHSVNWGRNDPTTRLLLDDHYGGGEIFGKHARSMLFEDMRRGACTIPMVQTLLLLSSEECAFGNTIQAWTYSGLAFRLMDQIGVCFDGQRYPGSVPLNEEDIEIRRRIFWSSFFWDKMLSLYMGRMPTLHLTPASPPLVMYDDSAENEPWQPFGMPPDGRTWNYPASTAHSATCFIAMIRLSLIFNEILLHMYDPVIPNTETEMLECLAIQGPALDKWWDDFPPYLKMDAANLPAIGPPTHLFTSKPMLTRQYVTDIDGQLPWNTYLINCVTSATATIAIFDLFARTYSIKYCALSISYSMYIAASVFLLQVQAMPSDSQAMRRLDYCLHMLHRVMVFNPIIGRSTDFILKELVAIGISFDVVAGCLVETTSRRPLAPQNRQLYQRPLESTTELAAQSSTHALFYSTIGDDFGTGAVHPDVYHAMIGLEPVTVRFCTLDD</sequence>
<keyword evidence="7" id="KW-0539">Nucleus</keyword>
<dbReference type="GO" id="GO:0000981">
    <property type="term" value="F:DNA-binding transcription factor activity, RNA polymerase II-specific"/>
    <property type="evidence" value="ECO:0007669"/>
    <property type="project" value="InterPro"/>
</dbReference>
<evidence type="ECO:0000256" key="1">
    <source>
        <dbReference type="ARBA" id="ARBA00004123"/>
    </source>
</evidence>
<evidence type="ECO:0000256" key="2">
    <source>
        <dbReference type="ARBA" id="ARBA00022723"/>
    </source>
</evidence>
<feature type="compositionally biased region" description="Basic and acidic residues" evidence="8">
    <location>
        <begin position="143"/>
        <end position="157"/>
    </location>
</feature>
<feature type="transmembrane region" description="Helical" evidence="9">
    <location>
        <begin position="576"/>
        <end position="595"/>
    </location>
</feature>
<accession>A0A0A2VPE4</accession>
<dbReference type="CDD" id="cd12148">
    <property type="entry name" value="fungal_TF_MHR"/>
    <property type="match status" value="1"/>
</dbReference>
<dbReference type="STRING" id="1245745.A0A0A2VPE4"/>
<feature type="region of interest" description="Disordered" evidence="8">
    <location>
        <begin position="115"/>
        <end position="162"/>
    </location>
</feature>
<evidence type="ECO:0000256" key="9">
    <source>
        <dbReference type="SAM" id="Phobius"/>
    </source>
</evidence>
<dbReference type="InterPro" id="IPR007219">
    <property type="entry name" value="XnlR_reg_dom"/>
</dbReference>
<gene>
    <name evidence="11" type="ORF">BBAD15_g6481</name>
</gene>
<keyword evidence="2" id="KW-0479">Metal-binding</keyword>
<keyword evidence="9" id="KW-0812">Transmembrane</keyword>
<dbReference type="OrthoDB" id="4161332at2759"/>
<comment type="caution">
    <text evidence="11">The sequence shown here is derived from an EMBL/GenBank/DDBJ whole genome shotgun (WGS) entry which is preliminary data.</text>
</comment>
<dbReference type="SMART" id="SM00906">
    <property type="entry name" value="Fungal_trans"/>
    <property type="match status" value="1"/>
</dbReference>
<dbReference type="InterPro" id="IPR001138">
    <property type="entry name" value="Zn2Cys6_DnaBD"/>
</dbReference>
<dbReference type="PANTHER" id="PTHR31313">
    <property type="entry name" value="TY1 ENHANCER ACTIVATOR"/>
    <property type="match status" value="1"/>
</dbReference>
<evidence type="ECO:0000256" key="8">
    <source>
        <dbReference type="SAM" id="MobiDB-lite"/>
    </source>
</evidence>
<dbReference type="SUPFAM" id="SSF57701">
    <property type="entry name" value="Zn2/Cys6 DNA-binding domain"/>
    <property type="match status" value="1"/>
</dbReference>
<reference evidence="11 12" key="1">
    <citation type="submission" date="2012-10" db="EMBL/GenBank/DDBJ databases">
        <title>Genome sequencing and analysis of entomopathogenic fungi Beauveria bassiana D1-5.</title>
        <authorList>
            <person name="Li Q."/>
            <person name="Wang L."/>
            <person name="Zhang Z."/>
            <person name="Wang Q."/>
            <person name="Ren J."/>
            <person name="Wang M."/>
            <person name="Xu W."/>
            <person name="Wang J."/>
            <person name="Lu Y."/>
            <person name="Du Q."/>
            <person name="Sun Z."/>
        </authorList>
    </citation>
    <scope>NUCLEOTIDE SEQUENCE [LARGE SCALE GENOMIC DNA]</scope>
    <source>
        <strain evidence="11 12">D1-5</strain>
    </source>
</reference>
<evidence type="ECO:0000313" key="11">
    <source>
        <dbReference type="EMBL" id="KGQ08187.1"/>
    </source>
</evidence>
<keyword evidence="4" id="KW-0805">Transcription regulation</keyword>
<dbReference type="InterPro" id="IPR036864">
    <property type="entry name" value="Zn2-C6_fun-type_DNA-bd_sf"/>
</dbReference>
<keyword evidence="6" id="KW-0804">Transcription</keyword>
<organism evidence="11 12">
    <name type="scientific">Beauveria bassiana D1-5</name>
    <dbReference type="NCBI Taxonomy" id="1245745"/>
    <lineage>
        <taxon>Eukaryota</taxon>
        <taxon>Fungi</taxon>
        <taxon>Dikarya</taxon>
        <taxon>Ascomycota</taxon>
        <taxon>Pezizomycotina</taxon>
        <taxon>Sordariomycetes</taxon>
        <taxon>Hypocreomycetidae</taxon>
        <taxon>Hypocreales</taxon>
        <taxon>Cordycipitaceae</taxon>
        <taxon>Beauveria</taxon>
    </lineage>
</organism>
<dbReference type="GO" id="GO:0006351">
    <property type="term" value="P:DNA-templated transcription"/>
    <property type="evidence" value="ECO:0007669"/>
    <property type="project" value="InterPro"/>
</dbReference>
<evidence type="ECO:0000256" key="6">
    <source>
        <dbReference type="ARBA" id="ARBA00023163"/>
    </source>
</evidence>
<feature type="compositionally biased region" description="Low complexity" evidence="8">
    <location>
        <begin position="123"/>
        <end position="140"/>
    </location>
</feature>
<dbReference type="Pfam" id="PF04082">
    <property type="entry name" value="Fungal_trans"/>
    <property type="match status" value="1"/>
</dbReference>
<evidence type="ECO:0000256" key="3">
    <source>
        <dbReference type="ARBA" id="ARBA00022833"/>
    </source>
</evidence>
<dbReference type="GO" id="GO:0008270">
    <property type="term" value="F:zinc ion binding"/>
    <property type="evidence" value="ECO:0007669"/>
    <property type="project" value="InterPro"/>
</dbReference>
<evidence type="ECO:0000256" key="4">
    <source>
        <dbReference type="ARBA" id="ARBA00023015"/>
    </source>
</evidence>
<dbReference type="CDD" id="cd00067">
    <property type="entry name" value="GAL4"/>
    <property type="match status" value="1"/>
</dbReference>
<protein>
    <submittedName>
        <fullName evidence="11">Nitrogen assimilation transcription factor nirA</fullName>
    </submittedName>
</protein>